<feature type="domain" description="MPN" evidence="2">
    <location>
        <begin position="10"/>
        <end position="149"/>
    </location>
</feature>
<dbReference type="InterPro" id="IPR005366">
    <property type="entry name" value="EMC8/9"/>
</dbReference>
<dbReference type="InterPro" id="IPR037518">
    <property type="entry name" value="MPN"/>
</dbReference>
<dbReference type="AlphaFoldDB" id="A0A9Q0HXQ6"/>
<proteinExistence type="inferred from homology"/>
<reference evidence="3" key="1">
    <citation type="journal article" date="2022" name="Cell">
        <title>Repeat-based holocentromeres influence genome architecture and karyotype evolution.</title>
        <authorList>
            <person name="Hofstatter P.G."/>
            <person name="Thangavel G."/>
            <person name="Lux T."/>
            <person name="Neumann P."/>
            <person name="Vondrak T."/>
            <person name="Novak P."/>
            <person name="Zhang M."/>
            <person name="Costa L."/>
            <person name="Castellani M."/>
            <person name="Scott A."/>
            <person name="Toegelov H."/>
            <person name="Fuchs J."/>
            <person name="Mata-Sucre Y."/>
            <person name="Dias Y."/>
            <person name="Vanzela A.L.L."/>
            <person name="Huettel B."/>
            <person name="Almeida C.C.S."/>
            <person name="Simkova H."/>
            <person name="Souza G."/>
            <person name="Pedrosa-Harand A."/>
            <person name="Macas J."/>
            <person name="Mayer K.F.X."/>
            <person name="Houben A."/>
            <person name="Marques A."/>
        </authorList>
    </citation>
    <scope>NUCLEOTIDE SEQUENCE</scope>
    <source>
        <strain evidence="3">RhyBre1mFocal</strain>
    </source>
</reference>
<dbReference type="PANTHER" id="PTHR12941">
    <property type="entry name" value="ER MEMBRANE PROTEIN COMPLEX"/>
    <property type="match status" value="1"/>
</dbReference>
<sequence>MGGSDESIKYELSQTAYIKLVLHALKHPSSAVNGILVGRLSSDNTTVQISDAMPVSHSACALLPPLEIALTQAEEYYCKAGELNVVGYYHANERYDDSELGPAARRIGDHIFRYFPQAAVLLLDNKKLDGLIKGKGRDPAVVLFTRDSSKAWCQVGSERTSQLVLKEPSAHSLLADHITSKKWLEIVDFEDHLDDISKDWVNPNLFK</sequence>
<dbReference type="EMBL" id="JAMQYH010000001">
    <property type="protein sequence ID" value="KAJ1701805.1"/>
    <property type="molecule type" value="Genomic_DNA"/>
</dbReference>
<dbReference type="Gene3D" id="3.40.140.10">
    <property type="entry name" value="Cytidine Deaminase, domain 2"/>
    <property type="match status" value="1"/>
</dbReference>
<dbReference type="GO" id="GO:0072546">
    <property type="term" value="C:EMC complex"/>
    <property type="evidence" value="ECO:0007669"/>
    <property type="project" value="InterPro"/>
</dbReference>
<evidence type="ECO:0000259" key="2">
    <source>
        <dbReference type="PROSITE" id="PS50249"/>
    </source>
</evidence>
<dbReference type="OrthoDB" id="741944at2759"/>
<organism evidence="3 4">
    <name type="scientific">Rhynchospora breviuscula</name>
    <dbReference type="NCBI Taxonomy" id="2022672"/>
    <lineage>
        <taxon>Eukaryota</taxon>
        <taxon>Viridiplantae</taxon>
        <taxon>Streptophyta</taxon>
        <taxon>Embryophyta</taxon>
        <taxon>Tracheophyta</taxon>
        <taxon>Spermatophyta</taxon>
        <taxon>Magnoliopsida</taxon>
        <taxon>Liliopsida</taxon>
        <taxon>Poales</taxon>
        <taxon>Cyperaceae</taxon>
        <taxon>Cyperoideae</taxon>
        <taxon>Rhynchosporeae</taxon>
        <taxon>Rhynchospora</taxon>
    </lineage>
</organism>
<name>A0A9Q0HXQ6_9POAL</name>
<protein>
    <recommendedName>
        <fullName evidence="2">MPN domain-containing protein</fullName>
    </recommendedName>
</protein>
<dbReference type="CDD" id="cd08060">
    <property type="entry name" value="MPN_UPF0172"/>
    <property type="match status" value="1"/>
</dbReference>
<evidence type="ECO:0000313" key="3">
    <source>
        <dbReference type="EMBL" id="KAJ1701805.1"/>
    </source>
</evidence>
<evidence type="ECO:0000313" key="4">
    <source>
        <dbReference type="Proteomes" id="UP001151287"/>
    </source>
</evidence>
<dbReference type="Pfam" id="PF03665">
    <property type="entry name" value="UPF0172"/>
    <property type="match status" value="1"/>
</dbReference>
<dbReference type="PROSITE" id="PS50249">
    <property type="entry name" value="MPN"/>
    <property type="match status" value="1"/>
</dbReference>
<comment type="similarity">
    <text evidence="1">Belongs to the EMC8/EMC9 family.</text>
</comment>
<comment type="caution">
    <text evidence="3">The sequence shown here is derived from an EMBL/GenBank/DDBJ whole genome shotgun (WGS) entry which is preliminary data.</text>
</comment>
<dbReference type="Proteomes" id="UP001151287">
    <property type="component" value="Unassembled WGS sequence"/>
</dbReference>
<gene>
    <name evidence="3" type="ORF">LUZ63_001584</name>
</gene>
<evidence type="ECO:0000256" key="1">
    <source>
        <dbReference type="ARBA" id="ARBA00007461"/>
    </source>
</evidence>
<accession>A0A9Q0HXQ6</accession>
<dbReference type="PANTHER" id="PTHR12941:SF10">
    <property type="entry name" value="ER MEMBRANE PROTEIN COMPLEX SUBUNIT 8_9 HOMOLOG"/>
    <property type="match status" value="1"/>
</dbReference>
<keyword evidence="4" id="KW-1185">Reference proteome</keyword>